<dbReference type="GO" id="GO:0003700">
    <property type="term" value="F:DNA-binding transcription factor activity"/>
    <property type="evidence" value="ECO:0007669"/>
    <property type="project" value="InterPro"/>
</dbReference>
<dbReference type="GO" id="GO:0043565">
    <property type="term" value="F:sequence-specific DNA binding"/>
    <property type="evidence" value="ECO:0007669"/>
    <property type="project" value="InterPro"/>
</dbReference>
<dbReference type="PRINTS" id="PR00032">
    <property type="entry name" value="HTHARAC"/>
</dbReference>
<keyword evidence="2" id="KW-0238">DNA-binding</keyword>
<dbReference type="PANTHER" id="PTHR46796:SF6">
    <property type="entry name" value="ARAC SUBFAMILY"/>
    <property type="match status" value="1"/>
</dbReference>
<dbReference type="SUPFAM" id="SSF46689">
    <property type="entry name" value="Homeodomain-like"/>
    <property type="match status" value="1"/>
</dbReference>
<dbReference type="EMBL" id="BNDZ01000005">
    <property type="protein sequence ID" value="GHI48629.1"/>
    <property type="molecule type" value="Genomic_DNA"/>
</dbReference>
<evidence type="ECO:0000256" key="1">
    <source>
        <dbReference type="ARBA" id="ARBA00023015"/>
    </source>
</evidence>
<sequence length="345" mass="37233">MGGTDHQAVMPVPGRAGPGTGRTAVLDTSAVAPPEREDLIRHALWESFSRIDIQHHGPEERIGARMGLGAVGPLKVCSARGTPVTLRRTERLARGDHAPAVFLGLQVTGTNVVGQYGRQCRVGPGSLVVFESTAPYSLSFEQGVDYLSLRIPRETLALPERVLRAVTATAFGPANPTARLAFTYFSQLAASEELRGGSGAEALVHPSVELLRAVVVSQFGGVLPGRAKVPEAPLSLRITQYIRDHLADPGLCAPRIAAAHGISVRHLYTVLARSGISLGDWIRAHRLAECRRELAGPQGRLRTIASIGRTWGFVDATHFSKAFKHAYGISPRAWREQHHPAPQHR</sequence>
<gene>
    <name evidence="6" type="ORF">ScoT_48030</name>
</gene>
<dbReference type="InterPro" id="IPR020449">
    <property type="entry name" value="Tscrpt_reg_AraC-type_HTH"/>
</dbReference>
<dbReference type="InterPro" id="IPR018060">
    <property type="entry name" value="HTH_AraC"/>
</dbReference>
<dbReference type="AlphaFoldDB" id="A0AA37C4H8"/>
<keyword evidence="1" id="KW-0805">Transcription regulation</keyword>
<reference evidence="6" key="1">
    <citation type="submission" date="2022-09" db="EMBL/GenBank/DDBJ databases">
        <title>Whole genome shotgun sequence of Streptomyces albidoflavus NBRC 12854.</title>
        <authorList>
            <person name="Komaki H."/>
            <person name="Tamura T."/>
        </authorList>
    </citation>
    <scope>NUCLEOTIDE SEQUENCE</scope>
    <source>
        <strain evidence="6">NBRC 12854</strain>
    </source>
</reference>
<comment type="caution">
    <text evidence="6">The sequence shown here is derived from an EMBL/GenBank/DDBJ whole genome shotgun (WGS) entry which is preliminary data.</text>
</comment>
<proteinExistence type="predicted"/>
<evidence type="ECO:0000256" key="3">
    <source>
        <dbReference type="ARBA" id="ARBA00023163"/>
    </source>
</evidence>
<evidence type="ECO:0000259" key="5">
    <source>
        <dbReference type="PROSITE" id="PS01124"/>
    </source>
</evidence>
<dbReference type="SMART" id="SM00342">
    <property type="entry name" value="HTH_ARAC"/>
    <property type="match status" value="1"/>
</dbReference>
<dbReference type="InterPro" id="IPR009057">
    <property type="entry name" value="Homeodomain-like_sf"/>
</dbReference>
<dbReference type="Pfam" id="PF14525">
    <property type="entry name" value="AraC_binding_2"/>
    <property type="match status" value="1"/>
</dbReference>
<dbReference type="Pfam" id="PF12833">
    <property type="entry name" value="HTH_18"/>
    <property type="match status" value="1"/>
</dbReference>
<feature type="region of interest" description="Disordered" evidence="4">
    <location>
        <begin position="1"/>
        <end position="23"/>
    </location>
</feature>
<evidence type="ECO:0000256" key="2">
    <source>
        <dbReference type="ARBA" id="ARBA00023125"/>
    </source>
</evidence>
<dbReference type="PROSITE" id="PS01124">
    <property type="entry name" value="HTH_ARAC_FAMILY_2"/>
    <property type="match status" value="1"/>
</dbReference>
<evidence type="ECO:0000256" key="4">
    <source>
        <dbReference type="SAM" id="MobiDB-lite"/>
    </source>
</evidence>
<feature type="domain" description="HTH araC/xylS-type" evidence="5">
    <location>
        <begin position="236"/>
        <end position="337"/>
    </location>
</feature>
<protein>
    <recommendedName>
        <fullName evidence="5">HTH araC/xylS-type domain-containing protein</fullName>
    </recommendedName>
</protein>
<dbReference type="InterPro" id="IPR050204">
    <property type="entry name" value="AraC_XylS_family_regulators"/>
</dbReference>
<evidence type="ECO:0000313" key="7">
    <source>
        <dbReference type="Proteomes" id="UP001051844"/>
    </source>
</evidence>
<organism evidence="6 7">
    <name type="scientific">Streptomyces albidoflavus</name>
    <dbReference type="NCBI Taxonomy" id="1886"/>
    <lineage>
        <taxon>Bacteria</taxon>
        <taxon>Bacillati</taxon>
        <taxon>Actinomycetota</taxon>
        <taxon>Actinomycetes</taxon>
        <taxon>Kitasatosporales</taxon>
        <taxon>Streptomycetaceae</taxon>
        <taxon>Streptomyces</taxon>
        <taxon>Streptomyces albidoflavus group</taxon>
    </lineage>
</organism>
<dbReference type="Proteomes" id="UP001051844">
    <property type="component" value="Unassembled WGS sequence"/>
</dbReference>
<keyword evidence="3" id="KW-0804">Transcription</keyword>
<dbReference type="InterPro" id="IPR035418">
    <property type="entry name" value="AraC-bd_2"/>
</dbReference>
<name>A0AA37C4H8_9ACTN</name>
<accession>A0AA37C4H8</accession>
<dbReference type="Gene3D" id="1.10.10.60">
    <property type="entry name" value="Homeodomain-like"/>
    <property type="match status" value="1"/>
</dbReference>
<evidence type="ECO:0000313" key="6">
    <source>
        <dbReference type="EMBL" id="GHI48629.1"/>
    </source>
</evidence>
<dbReference type="PANTHER" id="PTHR46796">
    <property type="entry name" value="HTH-TYPE TRANSCRIPTIONAL ACTIVATOR RHAS-RELATED"/>
    <property type="match status" value="1"/>
</dbReference>